<name>A0A3B0BZU0_9FLAO</name>
<dbReference type="RefSeq" id="WP_120713416.1">
    <property type="nucleotide sequence ID" value="NZ_RBCJ01000004.1"/>
</dbReference>
<proteinExistence type="predicted"/>
<keyword evidence="1" id="KW-0812">Transmembrane</keyword>
<dbReference type="AlphaFoldDB" id="A0A3B0BZU0"/>
<keyword evidence="1" id="KW-0472">Membrane</keyword>
<keyword evidence="3" id="KW-1185">Reference proteome</keyword>
<feature type="transmembrane region" description="Helical" evidence="1">
    <location>
        <begin position="155"/>
        <end position="177"/>
    </location>
</feature>
<feature type="transmembrane region" description="Helical" evidence="1">
    <location>
        <begin position="6"/>
        <end position="24"/>
    </location>
</feature>
<gene>
    <name evidence="2" type="ORF">D7Z94_20055</name>
</gene>
<sequence length="226" mass="25389">MAEISIFITIGFILTTIATIWLFFKASGNRRVVLFILLWSSIVGILGLNGFYQKLDAVPPRFIFLLGPVLLFVLLLSMTKKGKKFMGSLDLKWLTLLHCIRVPVELVLYFVFLEGLVPELMTFEGYNFDILSGLTAPILYYLVFVKKKVGVNGLLLWNIICLGLLLNILTIAVLSAQTPIQKMAFDQPNIGVTYFPLVWLPTVVVPIVFLSHLASIAQILSLRKKN</sequence>
<protein>
    <submittedName>
        <fullName evidence="2">Uncharacterized protein</fullName>
    </submittedName>
</protein>
<feature type="transmembrane region" description="Helical" evidence="1">
    <location>
        <begin position="125"/>
        <end position="143"/>
    </location>
</feature>
<evidence type="ECO:0000313" key="2">
    <source>
        <dbReference type="EMBL" id="RKN78510.1"/>
    </source>
</evidence>
<evidence type="ECO:0000256" key="1">
    <source>
        <dbReference type="SAM" id="Phobius"/>
    </source>
</evidence>
<comment type="caution">
    <text evidence="2">The sequence shown here is derived from an EMBL/GenBank/DDBJ whole genome shotgun (WGS) entry which is preliminary data.</text>
</comment>
<feature type="transmembrane region" description="Helical" evidence="1">
    <location>
        <begin position="58"/>
        <end position="79"/>
    </location>
</feature>
<reference evidence="2 3" key="1">
    <citation type="submission" date="2018-10" db="EMBL/GenBank/DDBJ databases">
        <title>Ulvibacterium marinum gen. nov., sp. nov., a novel marine bacterium of the family Flavobacteriaceae, isolated from a culture of the green alga Ulva prolifera.</title>
        <authorList>
            <person name="Zhang Z."/>
        </authorList>
    </citation>
    <scope>NUCLEOTIDE SEQUENCE [LARGE SCALE GENOMIC DNA]</scope>
    <source>
        <strain evidence="2 3">CCMM003</strain>
    </source>
</reference>
<evidence type="ECO:0000313" key="3">
    <source>
        <dbReference type="Proteomes" id="UP000276603"/>
    </source>
</evidence>
<keyword evidence="1" id="KW-1133">Transmembrane helix</keyword>
<dbReference type="OrthoDB" id="675847at2"/>
<organism evidence="2 3">
    <name type="scientific">Ulvibacterium marinum</name>
    <dbReference type="NCBI Taxonomy" id="2419782"/>
    <lineage>
        <taxon>Bacteria</taxon>
        <taxon>Pseudomonadati</taxon>
        <taxon>Bacteroidota</taxon>
        <taxon>Flavobacteriia</taxon>
        <taxon>Flavobacteriales</taxon>
        <taxon>Flavobacteriaceae</taxon>
        <taxon>Ulvibacterium</taxon>
    </lineage>
</organism>
<feature type="transmembrane region" description="Helical" evidence="1">
    <location>
        <begin position="91"/>
        <end position="113"/>
    </location>
</feature>
<accession>A0A3B0BZU0</accession>
<feature type="transmembrane region" description="Helical" evidence="1">
    <location>
        <begin position="197"/>
        <end position="220"/>
    </location>
</feature>
<dbReference type="EMBL" id="RBCJ01000004">
    <property type="protein sequence ID" value="RKN78510.1"/>
    <property type="molecule type" value="Genomic_DNA"/>
</dbReference>
<dbReference type="Proteomes" id="UP000276603">
    <property type="component" value="Unassembled WGS sequence"/>
</dbReference>
<feature type="transmembrane region" description="Helical" evidence="1">
    <location>
        <begin position="31"/>
        <end position="52"/>
    </location>
</feature>